<accession>A0A328KFZ1</accession>
<reference evidence="1 2" key="1">
    <citation type="submission" date="2017-03" db="EMBL/GenBank/DDBJ databases">
        <title>wgs assembly of Dolosigranulum pigrum KPL CDC strains.</title>
        <authorList>
            <person name="Brugger S.D."/>
            <person name="Pettigrew M."/>
            <person name="Kong Y."/>
            <person name="Lemon K.P."/>
        </authorList>
    </citation>
    <scope>NUCLEOTIDE SEQUENCE [LARGE SCALE GENOMIC DNA]</scope>
    <source>
        <strain evidence="1 2">KPL1931_CDC4294-98</strain>
    </source>
</reference>
<gene>
    <name evidence="1" type="ORF">B8A44_09755</name>
</gene>
<dbReference type="AlphaFoldDB" id="A0A328KFZ1"/>
<organism evidence="1 2">
    <name type="scientific">Dolosigranulum pigrum</name>
    <dbReference type="NCBI Taxonomy" id="29394"/>
    <lineage>
        <taxon>Bacteria</taxon>
        <taxon>Bacillati</taxon>
        <taxon>Bacillota</taxon>
        <taxon>Bacilli</taxon>
        <taxon>Lactobacillales</taxon>
        <taxon>Carnobacteriaceae</taxon>
        <taxon>Dolosigranulum</taxon>
    </lineage>
</organism>
<evidence type="ECO:0000313" key="2">
    <source>
        <dbReference type="Proteomes" id="UP000249099"/>
    </source>
</evidence>
<comment type="caution">
    <text evidence="1">The sequence shown here is derived from an EMBL/GenBank/DDBJ whole genome shotgun (WGS) entry which is preliminary data.</text>
</comment>
<evidence type="ECO:0000313" key="1">
    <source>
        <dbReference type="EMBL" id="RAN61337.1"/>
    </source>
</evidence>
<name>A0A328KFZ1_9LACT</name>
<dbReference type="Proteomes" id="UP000249099">
    <property type="component" value="Unassembled WGS sequence"/>
</dbReference>
<protein>
    <submittedName>
        <fullName evidence="1">Uncharacterized protein</fullName>
    </submittedName>
</protein>
<proteinExistence type="predicted"/>
<dbReference type="EMBL" id="NAQV01000071">
    <property type="protein sequence ID" value="RAN61337.1"/>
    <property type="molecule type" value="Genomic_DNA"/>
</dbReference>
<dbReference type="RefSeq" id="WP_112790616.1">
    <property type="nucleotide sequence ID" value="NZ_CP040417.1"/>
</dbReference>
<sequence>MNKKKILIMTKIQRYTGLMFVIFIGVILNMLSPGKLLVVEIVLLLFIFWLIRKKNKQLKEHFRTQVAHKITDTTRVIGLLLVIIVAVTSHFTNNYLAFGVGLVIDVLYVVYMNKKFKHE</sequence>